<dbReference type="EMBL" id="BK014748">
    <property type="protein sequence ID" value="DAD73922.1"/>
    <property type="molecule type" value="Genomic_DNA"/>
</dbReference>
<protein>
    <submittedName>
        <fullName evidence="1">Uncharacterized protein</fullName>
    </submittedName>
</protein>
<name>A0A8S5LVJ8_9CAUD</name>
<organism evidence="1">
    <name type="scientific">Siphoviridae sp. ctFn287</name>
    <dbReference type="NCBI Taxonomy" id="2826215"/>
    <lineage>
        <taxon>Viruses</taxon>
        <taxon>Duplodnaviria</taxon>
        <taxon>Heunggongvirae</taxon>
        <taxon>Uroviricota</taxon>
        <taxon>Caudoviricetes</taxon>
    </lineage>
</organism>
<proteinExistence type="predicted"/>
<sequence>MTNLNFSGIFWAILDGEFVLCKKYTVLCVANNSSIMRTWL</sequence>
<evidence type="ECO:0000313" key="1">
    <source>
        <dbReference type="EMBL" id="DAD73922.1"/>
    </source>
</evidence>
<accession>A0A8S5LVJ8</accession>
<reference evidence="1" key="1">
    <citation type="journal article" date="2021" name="Proc. Natl. Acad. Sci. U.S.A.">
        <title>A Catalog of Tens of Thousands of Viruses from Human Metagenomes Reveals Hidden Associations with Chronic Diseases.</title>
        <authorList>
            <person name="Tisza M.J."/>
            <person name="Buck C.B."/>
        </authorList>
    </citation>
    <scope>NUCLEOTIDE SEQUENCE</scope>
    <source>
        <strain evidence="1">CtFn287</strain>
    </source>
</reference>